<gene>
    <name evidence="5" type="ORF">SAMN02194393_05077</name>
</gene>
<dbReference type="Proteomes" id="UP000190285">
    <property type="component" value="Unassembled WGS sequence"/>
</dbReference>
<dbReference type="EMBL" id="FUZT01000020">
    <property type="protein sequence ID" value="SKC89801.1"/>
    <property type="molecule type" value="Genomic_DNA"/>
</dbReference>
<proteinExistence type="predicted"/>
<dbReference type="STRING" id="36842.SAMN02194393_05077"/>
<reference evidence="5 6" key="1">
    <citation type="submission" date="2017-02" db="EMBL/GenBank/DDBJ databases">
        <authorList>
            <person name="Peterson S.W."/>
        </authorList>
    </citation>
    <scope>NUCLEOTIDE SEQUENCE [LARGE SCALE GENOMIC DNA]</scope>
    <source>
        <strain evidence="5 6">M1</strain>
    </source>
</reference>
<dbReference type="SUPFAM" id="SSF46785">
    <property type="entry name" value="Winged helix' DNA-binding domain"/>
    <property type="match status" value="1"/>
</dbReference>
<dbReference type="PRINTS" id="PR00598">
    <property type="entry name" value="HTHMARR"/>
</dbReference>
<evidence type="ECO:0000313" key="5">
    <source>
        <dbReference type="EMBL" id="SKC89801.1"/>
    </source>
</evidence>
<dbReference type="AlphaFoldDB" id="A0A1T5MNL4"/>
<dbReference type="InterPro" id="IPR036388">
    <property type="entry name" value="WH-like_DNA-bd_sf"/>
</dbReference>
<protein>
    <submittedName>
        <fullName evidence="5">DNA-binding transcriptional regulator, MarR family</fullName>
    </submittedName>
</protein>
<evidence type="ECO:0000313" key="6">
    <source>
        <dbReference type="Proteomes" id="UP000190285"/>
    </source>
</evidence>
<dbReference type="Gene3D" id="1.10.10.10">
    <property type="entry name" value="Winged helix-like DNA-binding domain superfamily/Winged helix DNA-binding domain"/>
    <property type="match status" value="1"/>
</dbReference>
<evidence type="ECO:0000256" key="1">
    <source>
        <dbReference type="ARBA" id="ARBA00023015"/>
    </source>
</evidence>
<keyword evidence="1" id="KW-0805">Transcription regulation</keyword>
<dbReference type="OrthoDB" id="163346at2"/>
<evidence type="ECO:0000256" key="3">
    <source>
        <dbReference type="ARBA" id="ARBA00023163"/>
    </source>
</evidence>
<dbReference type="PANTHER" id="PTHR42756">
    <property type="entry name" value="TRANSCRIPTIONAL REGULATOR, MARR"/>
    <property type="match status" value="1"/>
</dbReference>
<dbReference type="PANTHER" id="PTHR42756:SF1">
    <property type="entry name" value="TRANSCRIPTIONAL REPRESSOR OF EMRAB OPERON"/>
    <property type="match status" value="1"/>
</dbReference>
<dbReference type="SMART" id="SM00347">
    <property type="entry name" value="HTH_MARR"/>
    <property type="match status" value="1"/>
</dbReference>
<sequence>MNRNIGNYYFNIFLNLMRANYMNIQKDWEKVANEVGLTHAQQHALWILHLDDGLTLNELGNIAFWNKSTTSALISRLEKKGYVRKEKYLDNSRTIKIYITEGGKRILEESVNTKLAFEFMGLLRSLDIEEVEKFLETLEKIYDLMGNGDSTDFKSYLRVSSNKMLKR</sequence>
<dbReference type="InterPro" id="IPR000835">
    <property type="entry name" value="HTH_MarR-typ"/>
</dbReference>
<evidence type="ECO:0000259" key="4">
    <source>
        <dbReference type="PROSITE" id="PS50995"/>
    </source>
</evidence>
<name>A0A1T5MNL4_9FIRM</name>
<dbReference type="RefSeq" id="WP_079495670.1">
    <property type="nucleotide sequence ID" value="NZ_FUZT01000020.1"/>
</dbReference>
<dbReference type="InterPro" id="IPR036390">
    <property type="entry name" value="WH_DNA-bd_sf"/>
</dbReference>
<keyword evidence="6" id="KW-1185">Reference proteome</keyword>
<dbReference type="GO" id="GO:0003700">
    <property type="term" value="F:DNA-binding transcription factor activity"/>
    <property type="evidence" value="ECO:0007669"/>
    <property type="project" value="InterPro"/>
</dbReference>
<organism evidence="5 6">
    <name type="scientific">Maledivibacter halophilus</name>
    <dbReference type="NCBI Taxonomy" id="36842"/>
    <lineage>
        <taxon>Bacteria</taxon>
        <taxon>Bacillati</taxon>
        <taxon>Bacillota</taxon>
        <taxon>Clostridia</taxon>
        <taxon>Peptostreptococcales</taxon>
        <taxon>Caminicellaceae</taxon>
        <taxon>Maledivibacter</taxon>
    </lineage>
</organism>
<dbReference type="PROSITE" id="PS50995">
    <property type="entry name" value="HTH_MARR_2"/>
    <property type="match status" value="1"/>
</dbReference>
<dbReference type="GO" id="GO:0003677">
    <property type="term" value="F:DNA binding"/>
    <property type="evidence" value="ECO:0007669"/>
    <property type="project" value="UniProtKB-KW"/>
</dbReference>
<evidence type="ECO:0000256" key="2">
    <source>
        <dbReference type="ARBA" id="ARBA00023125"/>
    </source>
</evidence>
<accession>A0A1T5MNL4</accession>
<keyword evidence="3" id="KW-0804">Transcription</keyword>
<feature type="domain" description="HTH marR-type" evidence="4">
    <location>
        <begin position="1"/>
        <end position="143"/>
    </location>
</feature>
<keyword evidence="2 5" id="KW-0238">DNA-binding</keyword>
<dbReference type="Pfam" id="PF01047">
    <property type="entry name" value="MarR"/>
    <property type="match status" value="1"/>
</dbReference>